<accession>A0ABR3A6R9</accession>
<keyword evidence="4" id="KW-1185">Reference proteome</keyword>
<evidence type="ECO:0000256" key="1">
    <source>
        <dbReference type="SAM" id="MobiDB-lite"/>
    </source>
</evidence>
<gene>
    <name evidence="3" type="ORF">AAF712_003335</name>
</gene>
<feature type="region of interest" description="Disordered" evidence="1">
    <location>
        <begin position="26"/>
        <end position="51"/>
    </location>
</feature>
<evidence type="ECO:0000313" key="3">
    <source>
        <dbReference type="EMBL" id="KAL0069677.1"/>
    </source>
</evidence>
<protein>
    <submittedName>
        <fullName evidence="3">Uncharacterized protein</fullName>
    </submittedName>
</protein>
<organism evidence="3 4">
    <name type="scientific">Marasmius tenuissimus</name>
    <dbReference type="NCBI Taxonomy" id="585030"/>
    <lineage>
        <taxon>Eukaryota</taxon>
        <taxon>Fungi</taxon>
        <taxon>Dikarya</taxon>
        <taxon>Basidiomycota</taxon>
        <taxon>Agaricomycotina</taxon>
        <taxon>Agaricomycetes</taxon>
        <taxon>Agaricomycetidae</taxon>
        <taxon>Agaricales</taxon>
        <taxon>Marasmiineae</taxon>
        <taxon>Marasmiaceae</taxon>
        <taxon>Marasmius</taxon>
    </lineage>
</organism>
<comment type="caution">
    <text evidence="3">The sequence shown here is derived from an EMBL/GenBank/DDBJ whole genome shotgun (WGS) entry which is preliminary data.</text>
</comment>
<dbReference type="EMBL" id="JBBXMP010000011">
    <property type="protein sequence ID" value="KAL0069677.1"/>
    <property type="molecule type" value="Genomic_DNA"/>
</dbReference>
<proteinExistence type="predicted"/>
<sequence>MAGRLIDLLTGVLVAVQFSGAEAKSLASNSLDKSTTKESGQELSSSRAALEGVRGSFNESNYGQGSTARTPINILDYSDSLSAVQNTVPPSSSSSLPSMGSTGIEPSFLAHLPPPPIGGGTPGSGYMNNSAAADEFMLHQHLSDWHTQTVTPASSYGNVDFTQYEWNSFMSDVDDIMLNGGGDYRWC</sequence>
<feature type="chain" id="PRO_5045916109" evidence="2">
    <location>
        <begin position="24"/>
        <end position="187"/>
    </location>
</feature>
<reference evidence="3 4" key="1">
    <citation type="submission" date="2024-05" db="EMBL/GenBank/DDBJ databases">
        <title>A draft genome resource for the thread blight pathogen Marasmius tenuissimus strain MS-2.</title>
        <authorList>
            <person name="Yulfo-Soto G.E."/>
            <person name="Baruah I.K."/>
            <person name="Amoako-Attah I."/>
            <person name="Bukari Y."/>
            <person name="Meinhardt L.W."/>
            <person name="Bailey B.A."/>
            <person name="Cohen S.P."/>
        </authorList>
    </citation>
    <scope>NUCLEOTIDE SEQUENCE [LARGE SCALE GENOMIC DNA]</scope>
    <source>
        <strain evidence="3 4">MS-2</strain>
    </source>
</reference>
<evidence type="ECO:0000313" key="4">
    <source>
        <dbReference type="Proteomes" id="UP001437256"/>
    </source>
</evidence>
<name>A0ABR3A6R9_9AGAR</name>
<keyword evidence="2" id="KW-0732">Signal</keyword>
<dbReference type="Proteomes" id="UP001437256">
    <property type="component" value="Unassembled WGS sequence"/>
</dbReference>
<evidence type="ECO:0000256" key="2">
    <source>
        <dbReference type="SAM" id="SignalP"/>
    </source>
</evidence>
<feature type="signal peptide" evidence="2">
    <location>
        <begin position="1"/>
        <end position="23"/>
    </location>
</feature>